<dbReference type="EMBL" id="UINC01115674">
    <property type="protein sequence ID" value="SVC86880.1"/>
    <property type="molecule type" value="Genomic_DNA"/>
</dbReference>
<sequence>EWFSSTDAEEDSLIYLFHAEWDTSGQLPSQIYYPLNNILNISLSDTQYTLSYNVLFDALDFTNIVWVKQPVMRWKIDVTDQTDTTLSSSFSNINVTYLYTLNAQENSLIPTEYALFQNYPNPFNPITRINYDLPEGSVVQLTIYNLLGQEVVSLQNGWQDPGRHSLIWNSHNNEKGVFGSGVYFYVFETEEFKKTKKMMLLK</sequence>
<feature type="non-terminal residue" evidence="1">
    <location>
        <position position="1"/>
    </location>
</feature>
<dbReference type="AlphaFoldDB" id="A0A382QPR5"/>
<dbReference type="Gene3D" id="2.60.40.4070">
    <property type="match status" value="1"/>
</dbReference>
<protein>
    <recommendedName>
        <fullName evidence="2">Secretion system C-terminal sorting domain-containing protein</fullName>
    </recommendedName>
</protein>
<name>A0A382QPR5_9ZZZZ</name>
<accession>A0A382QPR5</accession>
<gene>
    <name evidence="1" type="ORF">METZ01_LOCUS339734</name>
</gene>
<evidence type="ECO:0008006" key="2">
    <source>
        <dbReference type="Google" id="ProtNLM"/>
    </source>
</evidence>
<organism evidence="1">
    <name type="scientific">marine metagenome</name>
    <dbReference type="NCBI Taxonomy" id="408172"/>
    <lineage>
        <taxon>unclassified sequences</taxon>
        <taxon>metagenomes</taxon>
        <taxon>ecological metagenomes</taxon>
    </lineage>
</organism>
<evidence type="ECO:0000313" key="1">
    <source>
        <dbReference type="EMBL" id="SVC86880.1"/>
    </source>
</evidence>
<reference evidence="1" key="1">
    <citation type="submission" date="2018-05" db="EMBL/GenBank/DDBJ databases">
        <authorList>
            <person name="Lanie J.A."/>
            <person name="Ng W.-L."/>
            <person name="Kazmierczak K.M."/>
            <person name="Andrzejewski T.M."/>
            <person name="Davidsen T.M."/>
            <person name="Wayne K.J."/>
            <person name="Tettelin H."/>
            <person name="Glass J.I."/>
            <person name="Rusch D."/>
            <person name="Podicherti R."/>
            <person name="Tsui H.-C.T."/>
            <person name="Winkler M.E."/>
        </authorList>
    </citation>
    <scope>NUCLEOTIDE SEQUENCE</scope>
</reference>
<proteinExistence type="predicted"/>
<dbReference type="InterPro" id="IPR026444">
    <property type="entry name" value="Secre_tail"/>
</dbReference>
<dbReference type="NCBIfam" id="TIGR04183">
    <property type="entry name" value="Por_Secre_tail"/>
    <property type="match status" value="1"/>
</dbReference>